<dbReference type="AlphaFoldDB" id="A0ABC8ITE6"/>
<evidence type="ECO:0000313" key="2">
    <source>
        <dbReference type="EMBL" id="CAH8286672.1"/>
    </source>
</evidence>
<dbReference type="Pfam" id="PF00013">
    <property type="entry name" value="KH_1"/>
    <property type="match status" value="1"/>
</dbReference>
<feature type="domain" description="K Homology" evidence="1">
    <location>
        <begin position="39"/>
        <end position="92"/>
    </location>
</feature>
<dbReference type="Gene3D" id="3.30.1370.10">
    <property type="entry name" value="K Homology domain, type 1"/>
    <property type="match status" value="1"/>
</dbReference>
<dbReference type="InterPro" id="IPR036612">
    <property type="entry name" value="KH_dom_type_1_sf"/>
</dbReference>
<name>A0ABC8ITE6_ERUVS</name>
<protein>
    <recommendedName>
        <fullName evidence="1">K Homology domain-containing protein</fullName>
    </recommendedName>
</protein>
<keyword evidence="3" id="KW-1185">Reference proteome</keyword>
<dbReference type="InterPro" id="IPR004088">
    <property type="entry name" value="KH_dom_type_1"/>
</dbReference>
<organism evidence="2 3">
    <name type="scientific">Eruca vesicaria subsp. sativa</name>
    <name type="common">Garden rocket</name>
    <name type="synonym">Eruca sativa</name>
    <dbReference type="NCBI Taxonomy" id="29727"/>
    <lineage>
        <taxon>Eukaryota</taxon>
        <taxon>Viridiplantae</taxon>
        <taxon>Streptophyta</taxon>
        <taxon>Embryophyta</taxon>
        <taxon>Tracheophyta</taxon>
        <taxon>Spermatophyta</taxon>
        <taxon>Magnoliopsida</taxon>
        <taxon>eudicotyledons</taxon>
        <taxon>Gunneridae</taxon>
        <taxon>Pentapetalae</taxon>
        <taxon>rosids</taxon>
        <taxon>malvids</taxon>
        <taxon>Brassicales</taxon>
        <taxon>Brassicaceae</taxon>
        <taxon>Brassiceae</taxon>
        <taxon>Eruca</taxon>
    </lineage>
</organism>
<comment type="caution">
    <text evidence="2">The sequence shown here is derived from an EMBL/GenBank/DDBJ whole genome shotgun (WGS) entry which is preliminary data.</text>
</comment>
<dbReference type="SUPFAM" id="SSF54791">
    <property type="entry name" value="Eukaryotic type KH-domain (KH-domain type I)"/>
    <property type="match status" value="1"/>
</dbReference>
<gene>
    <name evidence="2" type="ORF">ERUC_LOCUS1052</name>
</gene>
<dbReference type="Proteomes" id="UP001642260">
    <property type="component" value="Unassembled WGS sequence"/>
</dbReference>
<proteinExistence type="predicted"/>
<evidence type="ECO:0000259" key="1">
    <source>
        <dbReference type="Pfam" id="PF00013"/>
    </source>
</evidence>
<evidence type="ECO:0000313" key="3">
    <source>
        <dbReference type="Proteomes" id="UP001642260"/>
    </source>
</evidence>
<accession>A0ABC8ITE6</accession>
<reference evidence="2 3" key="1">
    <citation type="submission" date="2022-03" db="EMBL/GenBank/DDBJ databases">
        <authorList>
            <person name="Macdonald S."/>
            <person name="Ahmed S."/>
            <person name="Newling K."/>
        </authorList>
    </citation>
    <scope>NUCLEOTIDE SEQUENCE [LARGE SCALE GENOMIC DNA]</scope>
</reference>
<sequence>MERTSVSGVTVQHSGLSIYSQDPARVYAAFVTQVSQARQIPFSCVEDITGLEGANIIYICRRSGATITTQGSPHPDQITMEIKGTFSQVQTAPFHRDGAVHTNSSILSTCRSVVNLHAITGWANFWNGI</sequence>
<dbReference type="EMBL" id="CAKOAT010036670">
    <property type="protein sequence ID" value="CAH8286672.1"/>
    <property type="molecule type" value="Genomic_DNA"/>
</dbReference>